<dbReference type="SUPFAM" id="SSF56281">
    <property type="entry name" value="Metallo-hydrolase/oxidoreductase"/>
    <property type="match status" value="1"/>
</dbReference>
<keyword evidence="4" id="KW-1185">Reference proteome</keyword>
<evidence type="ECO:0000313" key="4">
    <source>
        <dbReference type="Proteomes" id="UP000520767"/>
    </source>
</evidence>
<dbReference type="Pfam" id="PF18456">
    <property type="entry name" value="CmlA_N"/>
    <property type="match status" value="1"/>
</dbReference>
<proteinExistence type="predicted"/>
<sequence length="543" mass="59855">MSSSKAAMRYLATSTVVQPLIHRWYAVPYFAAPHTGAMNLAKRQLPALRSYLAAPEAHALALTNPDMFGAPFVNAREGGPAAIEELVERTLKEGQPRLRLAEDIDTMRAVLKAKADGGSLAPLYAELPPSLHGVSELVYDTAGNASLRFFESLLYRTAALQPEAQTISLLPRHDPNQPFVYGSPVLPHGRAELNVPFSAPELGELFAGHRRQVDVEQLVELFELAGAQQEIFRGLFTDREPRPYTYAAPGEVRMRYFGHASVLLEFEGFTVMTDPTLGYDDDGHSHYTFADLPERIDVVVISHGHSDHFSLETLLQLRDRIGTIVVPQTSGGTLPDFNLRVFLENFGFRNVVELGEVQSLDLGHARITALPFLGEHGDMDIRAKMVPMVRIGGRGFLFATDTSPIDPSIYELVGREIGTIDALFIGLECVGAPMSWLYGPFLDTPIGRDHDNDRGLKGSFAGPADKVAQQVGARNVFVYALGMEPWLKHLSGCWYDPEAEQIKQSELLTELCARRGVSSELLYITDQRSWPSGSEAVTPTRAK</sequence>
<dbReference type="InterPro" id="IPR001279">
    <property type="entry name" value="Metallo-B-lactamas"/>
</dbReference>
<protein>
    <submittedName>
        <fullName evidence="3">L-ascorbate metabolism protein UlaG (Beta-lactamase superfamily)</fullName>
    </submittedName>
</protein>
<dbReference type="Proteomes" id="UP000520767">
    <property type="component" value="Unassembled WGS sequence"/>
</dbReference>
<dbReference type="RefSeq" id="WP_221465116.1">
    <property type="nucleotide sequence ID" value="NZ_JACHJQ010000018.1"/>
</dbReference>
<evidence type="ECO:0000313" key="3">
    <source>
        <dbReference type="EMBL" id="MBB4912870.1"/>
    </source>
</evidence>
<dbReference type="AlphaFoldDB" id="A0A7W7VKA3"/>
<dbReference type="Gene3D" id="3.60.15.10">
    <property type="entry name" value="Ribonuclease Z/Hydroxyacylglutathione hydrolase-like"/>
    <property type="match status" value="1"/>
</dbReference>
<gene>
    <name evidence="3" type="ORF">FHR82_009144</name>
</gene>
<dbReference type="GO" id="GO:0070292">
    <property type="term" value="P:N-acylphosphatidylethanolamine metabolic process"/>
    <property type="evidence" value="ECO:0007669"/>
    <property type="project" value="TreeGrafter"/>
</dbReference>
<dbReference type="EMBL" id="JACHJQ010000018">
    <property type="protein sequence ID" value="MBB4912870.1"/>
    <property type="molecule type" value="Genomic_DNA"/>
</dbReference>
<dbReference type="GO" id="GO:0070291">
    <property type="term" value="P:N-acylethanolamine metabolic process"/>
    <property type="evidence" value="ECO:0007669"/>
    <property type="project" value="TreeGrafter"/>
</dbReference>
<feature type="domain" description="Metallo-beta-lactamase" evidence="1">
    <location>
        <begin position="291"/>
        <end position="425"/>
    </location>
</feature>
<name>A0A7W7VKA3_9PSEU</name>
<dbReference type="PANTHER" id="PTHR15032">
    <property type="entry name" value="N-ACYL-PHOSPHATIDYLETHANOLAMINE-HYDROLYZING PHOSPHOLIPASE D"/>
    <property type="match status" value="1"/>
</dbReference>
<feature type="domain" description="Diiron non-heme beta-hydroxylase N-terminal" evidence="2">
    <location>
        <begin position="10"/>
        <end position="238"/>
    </location>
</feature>
<evidence type="ECO:0000259" key="2">
    <source>
        <dbReference type="Pfam" id="PF18456"/>
    </source>
</evidence>
<evidence type="ECO:0000259" key="1">
    <source>
        <dbReference type="Pfam" id="PF12706"/>
    </source>
</evidence>
<dbReference type="InterPro" id="IPR036866">
    <property type="entry name" value="RibonucZ/Hydroxyglut_hydro"/>
</dbReference>
<dbReference type="PANTHER" id="PTHR15032:SF4">
    <property type="entry name" value="N-ACYL-PHOSPHATIDYLETHANOLAMINE-HYDROLYZING PHOSPHOLIPASE D"/>
    <property type="match status" value="1"/>
</dbReference>
<organism evidence="3 4">
    <name type="scientific">Actinophytocola algeriensis</name>
    <dbReference type="NCBI Taxonomy" id="1768010"/>
    <lineage>
        <taxon>Bacteria</taxon>
        <taxon>Bacillati</taxon>
        <taxon>Actinomycetota</taxon>
        <taxon>Actinomycetes</taxon>
        <taxon>Pseudonocardiales</taxon>
        <taxon>Pseudonocardiaceae</taxon>
    </lineage>
</organism>
<dbReference type="InterPro" id="IPR041141">
    <property type="entry name" value="CmlA_N"/>
</dbReference>
<reference evidence="3 4" key="1">
    <citation type="submission" date="2020-08" db="EMBL/GenBank/DDBJ databases">
        <title>Genomic Encyclopedia of Type Strains, Phase III (KMG-III): the genomes of soil and plant-associated and newly described type strains.</title>
        <authorList>
            <person name="Whitman W."/>
        </authorList>
    </citation>
    <scope>NUCLEOTIDE SEQUENCE [LARGE SCALE GENOMIC DNA]</scope>
    <source>
        <strain evidence="3 4">CECT 8960</strain>
    </source>
</reference>
<comment type="caution">
    <text evidence="3">The sequence shown here is derived from an EMBL/GenBank/DDBJ whole genome shotgun (WGS) entry which is preliminary data.</text>
</comment>
<dbReference type="Pfam" id="PF12706">
    <property type="entry name" value="Lactamase_B_2"/>
    <property type="match status" value="1"/>
</dbReference>
<dbReference type="GO" id="GO:0005737">
    <property type="term" value="C:cytoplasm"/>
    <property type="evidence" value="ECO:0007669"/>
    <property type="project" value="TreeGrafter"/>
</dbReference>
<dbReference type="GO" id="GO:0070290">
    <property type="term" value="F:N-acylphosphatidylethanolamine-specific phospholipase D activity"/>
    <property type="evidence" value="ECO:0007669"/>
    <property type="project" value="TreeGrafter"/>
</dbReference>
<accession>A0A7W7VKA3</accession>